<gene>
    <name evidence="1" type="ORF">DXA68_21140</name>
</gene>
<dbReference type="Proteomes" id="UP000286075">
    <property type="component" value="Unassembled WGS sequence"/>
</dbReference>
<protein>
    <submittedName>
        <fullName evidence="1">Uncharacterized protein</fullName>
    </submittedName>
</protein>
<dbReference type="AlphaFoldDB" id="A0A413GWW5"/>
<sequence length="73" mass="8534">MIFPFQLPQARILSHKRDRIRTDEGGIQETNLKEPLTSRKLQFANYQRIAFTDHLPQDVKAFTTGCNDIYLLL</sequence>
<evidence type="ECO:0000313" key="2">
    <source>
        <dbReference type="Proteomes" id="UP000286075"/>
    </source>
</evidence>
<organism evidence="1 2">
    <name type="scientific">Bacteroides stercorirosoris</name>
    <dbReference type="NCBI Taxonomy" id="871324"/>
    <lineage>
        <taxon>Bacteria</taxon>
        <taxon>Pseudomonadati</taxon>
        <taxon>Bacteroidota</taxon>
        <taxon>Bacteroidia</taxon>
        <taxon>Bacteroidales</taxon>
        <taxon>Bacteroidaceae</taxon>
        <taxon>Bacteroides</taxon>
    </lineage>
</organism>
<comment type="caution">
    <text evidence="1">The sequence shown here is derived from an EMBL/GenBank/DDBJ whole genome shotgun (WGS) entry which is preliminary data.</text>
</comment>
<name>A0A413GWW5_9BACE</name>
<reference evidence="1 2" key="1">
    <citation type="submission" date="2018-08" db="EMBL/GenBank/DDBJ databases">
        <title>A genome reference for cultivated species of the human gut microbiota.</title>
        <authorList>
            <person name="Zou Y."/>
            <person name="Xue W."/>
            <person name="Luo G."/>
        </authorList>
    </citation>
    <scope>NUCLEOTIDE SEQUENCE [LARGE SCALE GENOMIC DNA]</scope>
    <source>
        <strain evidence="1 2">OF03-9BH</strain>
    </source>
</reference>
<proteinExistence type="predicted"/>
<accession>A0A413GWW5</accession>
<dbReference type="EMBL" id="QSCF01000053">
    <property type="protein sequence ID" value="RGX75630.1"/>
    <property type="molecule type" value="Genomic_DNA"/>
</dbReference>
<dbReference type="RefSeq" id="WP_117988558.1">
    <property type="nucleotide sequence ID" value="NZ_CABMFG010000053.1"/>
</dbReference>
<evidence type="ECO:0000313" key="1">
    <source>
        <dbReference type="EMBL" id="RGX75630.1"/>
    </source>
</evidence>